<gene>
    <name evidence="2" type="ORF">GJ700_16510</name>
</gene>
<proteinExistence type="predicted"/>
<name>A0A7X2INY0_9BURK</name>
<evidence type="ECO:0000313" key="2">
    <source>
        <dbReference type="EMBL" id="MRV73316.1"/>
    </source>
</evidence>
<organism evidence="2 3">
    <name type="scientific">Pseudoduganella rivuli</name>
    <dbReference type="NCBI Taxonomy" id="2666085"/>
    <lineage>
        <taxon>Bacteria</taxon>
        <taxon>Pseudomonadati</taxon>
        <taxon>Pseudomonadota</taxon>
        <taxon>Betaproteobacteria</taxon>
        <taxon>Burkholderiales</taxon>
        <taxon>Oxalobacteraceae</taxon>
        <taxon>Telluria group</taxon>
        <taxon>Pseudoduganella</taxon>
    </lineage>
</organism>
<protein>
    <submittedName>
        <fullName evidence="2">Uncharacterized protein</fullName>
    </submittedName>
</protein>
<dbReference type="EMBL" id="WKJJ01000009">
    <property type="protein sequence ID" value="MRV73316.1"/>
    <property type="molecule type" value="Genomic_DNA"/>
</dbReference>
<evidence type="ECO:0000256" key="1">
    <source>
        <dbReference type="SAM" id="SignalP"/>
    </source>
</evidence>
<dbReference type="Proteomes" id="UP000446768">
    <property type="component" value="Unassembled WGS sequence"/>
</dbReference>
<dbReference type="RefSeq" id="WP_154375741.1">
    <property type="nucleotide sequence ID" value="NZ_WKJJ01000009.1"/>
</dbReference>
<feature type="chain" id="PRO_5031122877" evidence="1">
    <location>
        <begin position="23"/>
        <end position="392"/>
    </location>
</feature>
<keyword evidence="3" id="KW-1185">Reference proteome</keyword>
<comment type="caution">
    <text evidence="2">The sequence shown here is derived from an EMBL/GenBank/DDBJ whole genome shotgun (WGS) entry which is preliminary data.</text>
</comment>
<sequence>MSVVIKRSVLALLATLPTLAQAMEQHGEIVWWQAAARGSPLELRWTHEAGGDTGDGMEWKMEPELMLRESVGRPAWWNNGQGTPVASLRRAYAGLRGADWQIRLGKQVFDWSQTDIVSPADLLNPRDWSDITRVRKLAAPAASLRYGGQTSVEVVWLPQQQPSHLPAGAWLPPAAAGLQAPQHANGSQTGVRLAGNWMQADWSAVVYRGHSTAPAIALEPGPRLHAWFQPLRAAALTLARQAGDSQVARLEVARYQQAGGSFIQYVASIDKEAGDWLHAGDTLYAIVQYAGSTQRAQAVDRLGWPDFRRVLEQNIMFKASYDPDSNQRSLVELSGVWNTQAHDSYWRASWQRRAGNALTMTIAGLAMRGQPHTFWGAYRGNNRITLELSWKY</sequence>
<evidence type="ECO:0000313" key="3">
    <source>
        <dbReference type="Proteomes" id="UP000446768"/>
    </source>
</evidence>
<feature type="signal peptide" evidence="1">
    <location>
        <begin position="1"/>
        <end position="22"/>
    </location>
</feature>
<dbReference type="AlphaFoldDB" id="A0A7X2INY0"/>
<reference evidence="2 3" key="1">
    <citation type="submission" date="2019-11" db="EMBL/GenBank/DDBJ databases">
        <title>Novel species isolated from a subtropical stream in China.</title>
        <authorList>
            <person name="Lu H."/>
        </authorList>
    </citation>
    <scope>NUCLEOTIDE SEQUENCE [LARGE SCALE GENOMIC DNA]</scope>
    <source>
        <strain evidence="2 3">FT92W</strain>
    </source>
</reference>
<accession>A0A7X2INY0</accession>
<keyword evidence="1" id="KW-0732">Signal</keyword>